<evidence type="ECO:0000313" key="4">
    <source>
        <dbReference type="Proteomes" id="UP000677218"/>
    </source>
</evidence>
<dbReference type="Pfam" id="PF00534">
    <property type="entry name" value="Glycos_transf_1"/>
    <property type="match status" value="1"/>
</dbReference>
<dbReference type="Gene3D" id="3.40.50.2000">
    <property type="entry name" value="Glycogen Phosphorylase B"/>
    <property type="match status" value="2"/>
</dbReference>
<evidence type="ECO:0000313" key="3">
    <source>
        <dbReference type="EMBL" id="GFZ26347.1"/>
    </source>
</evidence>
<dbReference type="InterPro" id="IPR001296">
    <property type="entry name" value="Glyco_trans_1"/>
</dbReference>
<evidence type="ECO:0000259" key="2">
    <source>
        <dbReference type="Pfam" id="PF13439"/>
    </source>
</evidence>
<keyword evidence="4" id="KW-1185">Reference proteome</keyword>
<keyword evidence="3" id="KW-0808">Transferase</keyword>
<evidence type="ECO:0000259" key="1">
    <source>
        <dbReference type="Pfam" id="PF00534"/>
    </source>
</evidence>
<comment type="caution">
    <text evidence="3">The sequence shown here is derived from an EMBL/GenBank/DDBJ whole genome shotgun (WGS) entry which is preliminary data.</text>
</comment>
<gene>
    <name evidence="3" type="ORF">LCB40_02270</name>
</gene>
<dbReference type="GO" id="GO:0016757">
    <property type="term" value="F:glycosyltransferase activity"/>
    <property type="evidence" value="ECO:0007669"/>
    <property type="project" value="InterPro"/>
</dbReference>
<reference evidence="3" key="1">
    <citation type="submission" date="2020-08" db="EMBL/GenBank/DDBJ databases">
        <title>Taxonomic study for Lactobacillus species isolated from hardwood bark.</title>
        <authorList>
            <person name="Tohno M."/>
            <person name="Tanizawa Y."/>
        </authorList>
    </citation>
    <scope>NUCLEOTIDE SEQUENCE</scope>
    <source>
        <strain evidence="3">B40</strain>
    </source>
</reference>
<sequence>MKILFVNAGLESGGGLTHIVNLMIEAKKQKAPIELLVLSEGPVAQAARQAGIEPLVLGAKGRLDVMAFKRLAKVINDGNYDIVHTHGPRANLYLSLIHKKIKAKWCVTVHSDPFLDFAGRGTIGRIFTKLNLHALKKADCLFAITKRFYHLVVDQVGIPAERVHVIYNGIFYHDESQIPAKYSHEYFNVINVARTEKVKGQKLLLEAIKRLDDTSIRLHIVGNGSELENLEDYAKKLGLGPEVTFHGFLSQKKIMHMYRSMDLAVLSSYSESFPLVLLEASDNLVPILSTKVGDYEQMIPSSLYGFVAEVGDVDSLAEQLKIAANTPSEDLADMARREKEYLASHFSVAQQLADMMAVYRQLGEV</sequence>
<dbReference type="InterPro" id="IPR028098">
    <property type="entry name" value="Glyco_trans_4-like_N"/>
</dbReference>
<proteinExistence type="predicted"/>
<dbReference type="Proteomes" id="UP000677218">
    <property type="component" value="Unassembled WGS sequence"/>
</dbReference>
<dbReference type="EMBL" id="BMAY01000001">
    <property type="protein sequence ID" value="GFZ26347.1"/>
    <property type="molecule type" value="Genomic_DNA"/>
</dbReference>
<dbReference type="Pfam" id="PF13439">
    <property type="entry name" value="Glyco_transf_4"/>
    <property type="match status" value="1"/>
</dbReference>
<name>A0A916QHY8_9LACO</name>
<feature type="domain" description="Glycosyltransferase subfamily 4-like N-terminal" evidence="2">
    <location>
        <begin position="13"/>
        <end position="170"/>
    </location>
</feature>
<accession>A0A916QHY8</accession>
<protein>
    <submittedName>
        <fullName evidence="3">Glycosyl transferase</fullName>
    </submittedName>
</protein>
<feature type="domain" description="Glycosyl transferase family 1" evidence="1">
    <location>
        <begin position="185"/>
        <end position="337"/>
    </location>
</feature>
<dbReference type="SUPFAM" id="SSF53756">
    <property type="entry name" value="UDP-Glycosyltransferase/glycogen phosphorylase"/>
    <property type="match status" value="1"/>
</dbReference>
<organism evidence="3 4">
    <name type="scientific">Lactobacillus corticis</name>
    <dbReference type="NCBI Taxonomy" id="2201249"/>
    <lineage>
        <taxon>Bacteria</taxon>
        <taxon>Bacillati</taxon>
        <taxon>Bacillota</taxon>
        <taxon>Bacilli</taxon>
        <taxon>Lactobacillales</taxon>
        <taxon>Lactobacillaceae</taxon>
        <taxon>Lactobacillus</taxon>
    </lineage>
</organism>
<dbReference type="PANTHER" id="PTHR12526:SF638">
    <property type="entry name" value="SPORE COAT PROTEIN SA"/>
    <property type="match status" value="1"/>
</dbReference>
<dbReference type="AlphaFoldDB" id="A0A916QHY8"/>
<dbReference type="RefSeq" id="WP_212780051.1">
    <property type="nucleotide sequence ID" value="NZ_BMAY01000001.1"/>
</dbReference>
<dbReference type="PANTHER" id="PTHR12526">
    <property type="entry name" value="GLYCOSYLTRANSFERASE"/>
    <property type="match status" value="1"/>
</dbReference>